<dbReference type="AlphaFoldDB" id="A0AAN4YC05"/>
<proteinExistence type="predicted"/>
<gene>
    <name evidence="5" type="ORF">Aory04_000326200</name>
</gene>
<comment type="caution">
    <text evidence="5">The sequence shown here is derived from an EMBL/GenBank/DDBJ whole genome shotgun (WGS) entry which is preliminary data.</text>
</comment>
<feature type="domain" description="Peptidase S53 activation" evidence="4">
    <location>
        <begin position="30"/>
        <end position="166"/>
    </location>
</feature>
<protein>
    <submittedName>
        <fullName evidence="5">Unnamed protein product</fullName>
    </submittedName>
</protein>
<dbReference type="PANTHER" id="PTHR14218:SF34">
    <property type="entry name" value="TRIPEPTIDYL-PEPTIDASE SED4"/>
    <property type="match status" value="1"/>
</dbReference>
<dbReference type="GO" id="GO:0004252">
    <property type="term" value="F:serine-type endopeptidase activity"/>
    <property type="evidence" value="ECO:0007669"/>
    <property type="project" value="InterPro"/>
</dbReference>
<dbReference type="SUPFAM" id="SSF54897">
    <property type="entry name" value="Protease propeptides/inhibitors"/>
    <property type="match status" value="1"/>
</dbReference>
<feature type="chain" id="PRO_5043056149" evidence="3">
    <location>
        <begin position="21"/>
        <end position="297"/>
    </location>
</feature>
<dbReference type="PANTHER" id="PTHR14218">
    <property type="entry name" value="PROTEASE S8 TRIPEPTIDYL PEPTIDASE I CLN2"/>
    <property type="match status" value="1"/>
</dbReference>
<evidence type="ECO:0000256" key="3">
    <source>
        <dbReference type="SAM" id="SignalP"/>
    </source>
</evidence>
<name>A0AAN4YC05_ASPOZ</name>
<dbReference type="EMBL" id="BSYA01000026">
    <property type="protein sequence ID" value="GMG26443.1"/>
    <property type="molecule type" value="Genomic_DNA"/>
</dbReference>
<dbReference type="CDD" id="cd11377">
    <property type="entry name" value="Pro-peptidase_S53"/>
    <property type="match status" value="1"/>
</dbReference>
<dbReference type="Proteomes" id="UP001165205">
    <property type="component" value="Unassembled WGS sequence"/>
</dbReference>
<accession>A0AAN4YC05</accession>
<keyword evidence="2" id="KW-0865">Zymogen</keyword>
<dbReference type="GO" id="GO:0008240">
    <property type="term" value="F:tripeptidyl-peptidase activity"/>
    <property type="evidence" value="ECO:0007669"/>
    <property type="project" value="TreeGrafter"/>
</dbReference>
<evidence type="ECO:0000256" key="1">
    <source>
        <dbReference type="ARBA" id="ARBA00022729"/>
    </source>
</evidence>
<organism evidence="5 6">
    <name type="scientific">Aspergillus oryzae</name>
    <name type="common">Yellow koji mold</name>
    <dbReference type="NCBI Taxonomy" id="5062"/>
    <lineage>
        <taxon>Eukaryota</taxon>
        <taxon>Fungi</taxon>
        <taxon>Dikarya</taxon>
        <taxon>Ascomycota</taxon>
        <taxon>Pezizomycotina</taxon>
        <taxon>Eurotiomycetes</taxon>
        <taxon>Eurotiomycetidae</taxon>
        <taxon>Eurotiales</taxon>
        <taxon>Aspergillaceae</taxon>
        <taxon>Aspergillus</taxon>
        <taxon>Aspergillus subgen. Circumdati</taxon>
    </lineage>
</organism>
<dbReference type="GO" id="GO:0006508">
    <property type="term" value="P:proteolysis"/>
    <property type="evidence" value="ECO:0007669"/>
    <property type="project" value="InterPro"/>
</dbReference>
<reference evidence="5" key="1">
    <citation type="submission" date="2023-04" db="EMBL/GenBank/DDBJ databases">
        <title>Aspergillus oryzae NBRC 4228.</title>
        <authorList>
            <person name="Ichikawa N."/>
            <person name="Sato H."/>
            <person name="Tonouchi N."/>
        </authorList>
    </citation>
    <scope>NUCLEOTIDE SEQUENCE</scope>
    <source>
        <strain evidence="5">NBRC 4228</strain>
    </source>
</reference>
<dbReference type="InterPro" id="IPR015366">
    <property type="entry name" value="S53_propep"/>
</dbReference>
<keyword evidence="1 3" id="KW-0732">Signal</keyword>
<evidence type="ECO:0000259" key="4">
    <source>
        <dbReference type="SMART" id="SM00944"/>
    </source>
</evidence>
<sequence length="297" mass="31935">MRSSFLLAGVFGSLAAPALAIVHEKVAAVPNGWTLVKQAPESDPITLSIALARQNLDQLESKLTALSTPGNAEYGQWLDQSGIETLFPTASDEAVLRWLRNAGVTHISRQGGLVNFATSVGTVNKLFDTKFSYYKNGQVQKLRTTQYSIPDDLADGIDLVAPTVFFGKQQESVALPTHHKFAAGTKTAGNVSCADIITPDCLAEMYNFRGYKPSASSGSKVGFGSFLNESANYVDLALYEKRFNIPSQNFSVELINGATNDQNWTTASLGEANLDVELIVGVSHPLPVKEYITAGTP</sequence>
<dbReference type="Pfam" id="PF09286">
    <property type="entry name" value="Pro-kuma_activ"/>
    <property type="match status" value="1"/>
</dbReference>
<evidence type="ECO:0000256" key="2">
    <source>
        <dbReference type="ARBA" id="ARBA00023145"/>
    </source>
</evidence>
<evidence type="ECO:0000313" key="6">
    <source>
        <dbReference type="Proteomes" id="UP001165205"/>
    </source>
</evidence>
<dbReference type="SMART" id="SM00944">
    <property type="entry name" value="Pro-kuma_activ"/>
    <property type="match status" value="1"/>
</dbReference>
<dbReference type="InterPro" id="IPR050819">
    <property type="entry name" value="Tripeptidyl-peptidase_I"/>
</dbReference>
<dbReference type="InterPro" id="IPR036852">
    <property type="entry name" value="Peptidase_S8/S53_dom_sf"/>
</dbReference>
<evidence type="ECO:0000313" key="5">
    <source>
        <dbReference type="EMBL" id="GMG26443.1"/>
    </source>
</evidence>
<feature type="signal peptide" evidence="3">
    <location>
        <begin position="1"/>
        <end position="20"/>
    </location>
</feature>
<dbReference type="SUPFAM" id="SSF52743">
    <property type="entry name" value="Subtilisin-like"/>
    <property type="match status" value="1"/>
</dbReference>
<dbReference type="Gene3D" id="3.40.50.200">
    <property type="entry name" value="Peptidase S8/S53 domain"/>
    <property type="match status" value="1"/>
</dbReference>